<dbReference type="PANTHER" id="PTHR48413">
    <property type="match status" value="1"/>
</dbReference>
<evidence type="ECO:0000313" key="2">
    <source>
        <dbReference type="Proteomes" id="UP000290289"/>
    </source>
</evidence>
<evidence type="ECO:0000313" key="1">
    <source>
        <dbReference type="EMBL" id="RXH68659.1"/>
    </source>
</evidence>
<dbReference type="EMBL" id="RDQH01000343">
    <property type="protein sequence ID" value="RXH68659.1"/>
    <property type="molecule type" value="Genomic_DNA"/>
</dbReference>
<sequence>MAAYRWKYFEENEDRPEKPRSYGVTEMRGPHYSLLSQNGLRDGSVVDSQRQRLGCRRMRRKKRVGVRRGMVGKVVV</sequence>
<protein>
    <submittedName>
        <fullName evidence="1">Uncharacterized protein</fullName>
    </submittedName>
</protein>
<organism evidence="1 2">
    <name type="scientific">Malus domestica</name>
    <name type="common">Apple</name>
    <name type="synonym">Pyrus malus</name>
    <dbReference type="NCBI Taxonomy" id="3750"/>
    <lineage>
        <taxon>Eukaryota</taxon>
        <taxon>Viridiplantae</taxon>
        <taxon>Streptophyta</taxon>
        <taxon>Embryophyta</taxon>
        <taxon>Tracheophyta</taxon>
        <taxon>Spermatophyta</taxon>
        <taxon>Magnoliopsida</taxon>
        <taxon>eudicotyledons</taxon>
        <taxon>Gunneridae</taxon>
        <taxon>Pentapetalae</taxon>
        <taxon>rosids</taxon>
        <taxon>fabids</taxon>
        <taxon>Rosales</taxon>
        <taxon>Rosaceae</taxon>
        <taxon>Amygdaloideae</taxon>
        <taxon>Maleae</taxon>
        <taxon>Malus</taxon>
    </lineage>
</organism>
<dbReference type="PANTHER" id="PTHR48413:SF1">
    <property type="entry name" value="PROTEIN HEAT-STRESS-ASSOCIATED 32"/>
    <property type="match status" value="1"/>
</dbReference>
<gene>
    <name evidence="1" type="ORF">DVH24_030992</name>
</gene>
<proteinExistence type="predicted"/>
<reference evidence="1 2" key="1">
    <citation type="submission" date="2018-10" db="EMBL/GenBank/DDBJ databases">
        <title>A high-quality apple genome assembly.</title>
        <authorList>
            <person name="Hu J."/>
        </authorList>
    </citation>
    <scope>NUCLEOTIDE SEQUENCE [LARGE SCALE GENOMIC DNA]</scope>
    <source>
        <strain evidence="2">cv. HFTH1</strain>
        <tissue evidence="1">Young leaf</tissue>
    </source>
</reference>
<dbReference type="STRING" id="3750.A0A498HC99"/>
<dbReference type="Proteomes" id="UP000290289">
    <property type="component" value="Chromosome 17"/>
</dbReference>
<comment type="caution">
    <text evidence="1">The sequence shown here is derived from an EMBL/GenBank/DDBJ whole genome shotgun (WGS) entry which is preliminary data.</text>
</comment>
<dbReference type="AlphaFoldDB" id="A0A498HC99"/>
<accession>A0A498HC99</accession>
<keyword evidence="2" id="KW-1185">Reference proteome</keyword>
<name>A0A498HC99_MALDO</name>